<dbReference type="AlphaFoldDB" id="A0AAE3MFM4"/>
<dbReference type="InterPro" id="IPR032299">
    <property type="entry name" value="DUF4843"/>
</dbReference>
<accession>A0AAE3MFM4</accession>
<proteinExistence type="predicted"/>
<name>A0AAE3MFM4_9BACT</name>
<comment type="caution">
    <text evidence="1">The sequence shown here is derived from an EMBL/GenBank/DDBJ whole genome shotgun (WGS) entry which is preliminary data.</text>
</comment>
<sequence>MNYNKIIIAIIGVFSFFACENDPFYYQDQARVRMVGPEEWTLGTDSLEFSFAHYSSGIEDTTFQVILNVMGEAASTDRTVTVGVVADKSTAQTAQYSFPESVTVPAGAYEAILPVTIFRDESIKDAAVRLKIVVKESSDFLVGVAEETELTIIWSDILTKPVNWNDLEEFFGEYSLVKYRFIIDTLNQGNFDTDELSWAQMKNYQIILTDALLEYNEMNPNNPLTDENGKLVTF</sequence>
<protein>
    <submittedName>
        <fullName evidence="1">DUF4843 domain-containing protein</fullName>
    </submittedName>
</protein>
<dbReference type="PROSITE" id="PS51257">
    <property type="entry name" value="PROKAR_LIPOPROTEIN"/>
    <property type="match status" value="1"/>
</dbReference>
<dbReference type="RefSeq" id="WP_301200257.1">
    <property type="nucleotide sequence ID" value="NZ_JAPDPI010000027.1"/>
</dbReference>
<dbReference type="Pfam" id="PF16132">
    <property type="entry name" value="DUF4843"/>
    <property type="match status" value="1"/>
</dbReference>
<organism evidence="1 2">
    <name type="scientific">Plebeiibacterium marinum</name>
    <dbReference type="NCBI Taxonomy" id="2992111"/>
    <lineage>
        <taxon>Bacteria</taxon>
        <taxon>Pseudomonadati</taxon>
        <taxon>Bacteroidota</taxon>
        <taxon>Bacteroidia</taxon>
        <taxon>Marinilabiliales</taxon>
        <taxon>Marinilabiliaceae</taxon>
        <taxon>Plebeiibacterium</taxon>
    </lineage>
</organism>
<evidence type="ECO:0000313" key="1">
    <source>
        <dbReference type="EMBL" id="MCW3806639.1"/>
    </source>
</evidence>
<evidence type="ECO:0000313" key="2">
    <source>
        <dbReference type="Proteomes" id="UP001207408"/>
    </source>
</evidence>
<dbReference type="Proteomes" id="UP001207408">
    <property type="component" value="Unassembled WGS sequence"/>
</dbReference>
<keyword evidence="2" id="KW-1185">Reference proteome</keyword>
<gene>
    <name evidence="1" type="ORF">OM074_13465</name>
</gene>
<dbReference type="EMBL" id="JAPDPI010000027">
    <property type="protein sequence ID" value="MCW3806639.1"/>
    <property type="molecule type" value="Genomic_DNA"/>
</dbReference>
<reference evidence="1" key="1">
    <citation type="submission" date="2022-10" db="EMBL/GenBank/DDBJ databases">
        <authorList>
            <person name="Yu W.X."/>
        </authorList>
    </citation>
    <scope>NUCLEOTIDE SEQUENCE</scope>
    <source>
        <strain evidence="1">D04</strain>
    </source>
</reference>